<keyword evidence="5" id="KW-0732">Signal</keyword>
<dbReference type="GO" id="GO:0003796">
    <property type="term" value="F:lysozyme activity"/>
    <property type="evidence" value="ECO:0007669"/>
    <property type="project" value="InterPro"/>
</dbReference>
<dbReference type="InterPro" id="IPR002053">
    <property type="entry name" value="Glyco_hydro_25"/>
</dbReference>
<dbReference type="InterPro" id="IPR017853">
    <property type="entry name" value="GH"/>
</dbReference>
<feature type="compositionally biased region" description="Low complexity" evidence="4">
    <location>
        <begin position="60"/>
        <end position="76"/>
    </location>
</feature>
<dbReference type="AlphaFoldDB" id="A0A6G8AQN0"/>
<feature type="chain" id="PRO_5026355553" description="Lysozyme" evidence="5">
    <location>
        <begin position="28"/>
        <end position="821"/>
    </location>
</feature>
<organism evidence="6 7">
    <name type="scientific">Vagococcus hydrophili</name>
    <dbReference type="NCBI Taxonomy" id="2714947"/>
    <lineage>
        <taxon>Bacteria</taxon>
        <taxon>Bacillati</taxon>
        <taxon>Bacillota</taxon>
        <taxon>Bacilli</taxon>
        <taxon>Lactobacillales</taxon>
        <taxon>Enterococcaceae</taxon>
        <taxon>Vagococcus</taxon>
    </lineage>
</organism>
<accession>A0A6G8AQN0</accession>
<evidence type="ECO:0000256" key="5">
    <source>
        <dbReference type="SAM" id="SignalP"/>
    </source>
</evidence>
<evidence type="ECO:0000256" key="4">
    <source>
        <dbReference type="SAM" id="MobiDB-lite"/>
    </source>
</evidence>
<dbReference type="Gene3D" id="3.20.20.80">
    <property type="entry name" value="Glycosidases"/>
    <property type="match status" value="1"/>
</dbReference>
<dbReference type="Proteomes" id="UP000501747">
    <property type="component" value="Chromosome"/>
</dbReference>
<name>A0A6G8AQN0_9ENTE</name>
<reference evidence="6 7" key="1">
    <citation type="submission" date="2020-03" db="EMBL/GenBank/DDBJ databases">
        <title>Vagococcus sp. nov., isolated from beetles.</title>
        <authorList>
            <person name="Hyun D.-W."/>
            <person name="Bae J.-W."/>
        </authorList>
    </citation>
    <scope>NUCLEOTIDE SEQUENCE [LARGE SCALE GENOMIC DNA]</scope>
    <source>
        <strain evidence="6 7">HDW17B</strain>
    </source>
</reference>
<protein>
    <recommendedName>
        <fullName evidence="8">Lysozyme</fullName>
    </recommendedName>
</protein>
<evidence type="ECO:0000313" key="6">
    <source>
        <dbReference type="EMBL" id="QIL47388.1"/>
    </source>
</evidence>
<keyword evidence="3" id="KW-0326">Glycosidase</keyword>
<dbReference type="Pfam" id="PF01183">
    <property type="entry name" value="Glyco_hydro_25"/>
    <property type="match status" value="1"/>
</dbReference>
<dbReference type="PANTHER" id="PTHR34135:SF2">
    <property type="entry name" value="LYSOZYME"/>
    <property type="match status" value="1"/>
</dbReference>
<evidence type="ECO:0008006" key="8">
    <source>
        <dbReference type="Google" id="ProtNLM"/>
    </source>
</evidence>
<dbReference type="RefSeq" id="WP_166033498.1">
    <property type="nucleotide sequence ID" value="NZ_CP049887.1"/>
</dbReference>
<evidence type="ECO:0000256" key="3">
    <source>
        <dbReference type="ARBA" id="ARBA00023295"/>
    </source>
</evidence>
<gene>
    <name evidence="6" type="ORF">G7082_01995</name>
</gene>
<dbReference type="InterPro" id="IPR018077">
    <property type="entry name" value="Glyco_hydro_fam25_subgr"/>
</dbReference>
<dbReference type="GO" id="GO:0016998">
    <property type="term" value="P:cell wall macromolecule catabolic process"/>
    <property type="evidence" value="ECO:0007669"/>
    <property type="project" value="InterPro"/>
</dbReference>
<dbReference type="SUPFAM" id="SSF51445">
    <property type="entry name" value="(Trans)glycosidases"/>
    <property type="match status" value="1"/>
</dbReference>
<dbReference type="GO" id="GO:0016052">
    <property type="term" value="P:carbohydrate catabolic process"/>
    <property type="evidence" value="ECO:0007669"/>
    <property type="project" value="TreeGrafter"/>
</dbReference>
<sequence>MNNKKYSYLLLASLTLSVLTAPVAAFAEQAEIKNEKVEVSGEQVVGTESSSKLLKEEVSSEVAETKSNSTTETTNNVETHIRGNEVEESSIEENSSDVDDDVFFYPGNRSDLMISSRAAFGYEARANKLSITDNNKPRADFIDVSSHNYDISVDEYKIMKSYGVKGVAVKLTEGTSYKNPFAKNQIKNAQAAGLIVSVYHFSWFESEASAKAEANYFSNMAKELGLSKSTLMVNDQEAPELKYKKGVNHTKNAQAFEKQLNNLGYSNVNHYLGLHWINEGVINPSQLGNKKVWVAAYPYNPTSHQYHTQYGAWQWSSSMTFPGVHGVYDISSDYVGSFSSDTKLPPQGNYIADGRFVKVNKKGYNTWSDFNWTFRESSEQIYGQRFEAKGRYQHTNGSVYYSLYDAKGNWHGYLNAEATIDLPGAQGEYIADSNRYVSIEEKGVSVWQNFNFNKEKNNTSNLYQRTYQVRGHYDHFNGNTFLSLFDTQGNWHGYLDEKATKPVANKSGNYIAHNKYVTVEKSGYNTWSNFSWKEKLEDKDVYQKTFFAKGRYENANGSTYLSLFDLEDNWCGYINAAATKQGDGAQGAYFSDGRYAKIVAKDEKIYNDFNGTVRKSTNDVYGQMYRAKGRYHHMDGKTYYSLYDSKDKWQGYAEAKLVSLEKSGQGDYISDGSYISIQRKNYSIWSNFGFTKALLNTTNIYEKTYLAKGRYEHFNGSTYYSLYDGNGSWIGYLNKDATKVVPDKNGIYISHWKNVKVTQKNYNTWNDFDWAYRESGDSVYNQTFTARGRYENFNGSTYLSLYDNAGKWHGYINANATTVIN</sequence>
<dbReference type="PROSITE" id="PS51904">
    <property type="entry name" value="GLYCOSYL_HYDROL_F25_2"/>
    <property type="match status" value="1"/>
</dbReference>
<keyword evidence="7" id="KW-1185">Reference proteome</keyword>
<evidence type="ECO:0000313" key="7">
    <source>
        <dbReference type="Proteomes" id="UP000501747"/>
    </source>
</evidence>
<dbReference type="PANTHER" id="PTHR34135">
    <property type="entry name" value="LYSOZYME"/>
    <property type="match status" value="1"/>
</dbReference>
<keyword evidence="2" id="KW-0378">Hydrolase</keyword>
<comment type="similarity">
    <text evidence="1">Belongs to the glycosyl hydrolase 25 family.</text>
</comment>
<evidence type="ECO:0000256" key="2">
    <source>
        <dbReference type="ARBA" id="ARBA00022801"/>
    </source>
</evidence>
<dbReference type="SMART" id="SM00641">
    <property type="entry name" value="Glyco_25"/>
    <property type="match status" value="1"/>
</dbReference>
<evidence type="ECO:0000256" key="1">
    <source>
        <dbReference type="ARBA" id="ARBA00010646"/>
    </source>
</evidence>
<proteinExistence type="inferred from homology"/>
<feature type="signal peptide" evidence="5">
    <location>
        <begin position="1"/>
        <end position="27"/>
    </location>
</feature>
<dbReference type="EMBL" id="CP049887">
    <property type="protein sequence ID" value="QIL47388.1"/>
    <property type="molecule type" value="Genomic_DNA"/>
</dbReference>
<dbReference type="KEGG" id="vhy:G7082_01995"/>
<dbReference type="GO" id="GO:0009253">
    <property type="term" value="P:peptidoglycan catabolic process"/>
    <property type="evidence" value="ECO:0007669"/>
    <property type="project" value="InterPro"/>
</dbReference>
<feature type="region of interest" description="Disordered" evidence="4">
    <location>
        <begin position="56"/>
        <end position="76"/>
    </location>
</feature>